<keyword evidence="3" id="KW-0808">Transferase</keyword>
<accession>A0A484MFC3</accession>
<dbReference type="Proteomes" id="UP000595140">
    <property type="component" value="Unassembled WGS sequence"/>
</dbReference>
<feature type="domain" description="RING-type" evidence="9">
    <location>
        <begin position="355"/>
        <end position="396"/>
    </location>
</feature>
<keyword evidence="4" id="KW-0479">Metal-binding</keyword>
<evidence type="ECO:0000256" key="1">
    <source>
        <dbReference type="ARBA" id="ARBA00000900"/>
    </source>
</evidence>
<dbReference type="GO" id="GO:0005737">
    <property type="term" value="C:cytoplasm"/>
    <property type="evidence" value="ECO:0007669"/>
    <property type="project" value="TreeGrafter"/>
</dbReference>
<evidence type="ECO:0000256" key="2">
    <source>
        <dbReference type="ARBA" id="ARBA00012483"/>
    </source>
</evidence>
<evidence type="ECO:0000313" key="10">
    <source>
        <dbReference type="EMBL" id="VFQ87472.1"/>
    </source>
</evidence>
<dbReference type="Pfam" id="PF13639">
    <property type="entry name" value="zf-RING_2"/>
    <property type="match status" value="1"/>
</dbReference>
<gene>
    <name evidence="10" type="ORF">CCAM_LOCUS29248</name>
</gene>
<dbReference type="EC" id="2.3.2.27" evidence="2"/>
<proteinExistence type="predicted"/>
<dbReference type="PANTHER" id="PTHR15710">
    <property type="entry name" value="E3 UBIQUITIN-PROTEIN LIGASE PRAJA"/>
    <property type="match status" value="1"/>
</dbReference>
<dbReference type="GO" id="GO:0008270">
    <property type="term" value="F:zinc ion binding"/>
    <property type="evidence" value="ECO:0007669"/>
    <property type="project" value="UniProtKB-KW"/>
</dbReference>
<dbReference type="InterPro" id="IPR001841">
    <property type="entry name" value="Znf_RING"/>
</dbReference>
<reference evidence="10 11" key="1">
    <citation type="submission" date="2018-04" db="EMBL/GenBank/DDBJ databases">
        <authorList>
            <person name="Vogel A."/>
        </authorList>
    </citation>
    <scope>NUCLEOTIDE SEQUENCE [LARGE SCALE GENOMIC DNA]</scope>
</reference>
<evidence type="ECO:0000256" key="3">
    <source>
        <dbReference type="ARBA" id="ARBA00022679"/>
    </source>
</evidence>
<evidence type="ECO:0000259" key="9">
    <source>
        <dbReference type="PROSITE" id="PS50089"/>
    </source>
</evidence>
<dbReference type="GO" id="GO:0016567">
    <property type="term" value="P:protein ubiquitination"/>
    <property type="evidence" value="ECO:0007669"/>
    <property type="project" value="TreeGrafter"/>
</dbReference>
<dbReference type="PANTHER" id="PTHR15710:SF108">
    <property type="entry name" value="OS03G0286100 PROTEIN"/>
    <property type="match status" value="1"/>
</dbReference>
<evidence type="ECO:0000256" key="7">
    <source>
        <dbReference type="ARBA" id="ARBA00022833"/>
    </source>
</evidence>
<dbReference type="AlphaFoldDB" id="A0A484MFC3"/>
<organism evidence="10 11">
    <name type="scientific">Cuscuta campestris</name>
    <dbReference type="NCBI Taxonomy" id="132261"/>
    <lineage>
        <taxon>Eukaryota</taxon>
        <taxon>Viridiplantae</taxon>
        <taxon>Streptophyta</taxon>
        <taxon>Embryophyta</taxon>
        <taxon>Tracheophyta</taxon>
        <taxon>Spermatophyta</taxon>
        <taxon>Magnoliopsida</taxon>
        <taxon>eudicotyledons</taxon>
        <taxon>Gunneridae</taxon>
        <taxon>Pentapetalae</taxon>
        <taxon>asterids</taxon>
        <taxon>lamiids</taxon>
        <taxon>Solanales</taxon>
        <taxon>Convolvulaceae</taxon>
        <taxon>Cuscuteae</taxon>
        <taxon>Cuscuta</taxon>
        <taxon>Cuscuta subgen. Grammica</taxon>
        <taxon>Cuscuta sect. Cleistogrammica</taxon>
    </lineage>
</organism>
<dbReference type="GO" id="GO:0061630">
    <property type="term" value="F:ubiquitin protein ligase activity"/>
    <property type="evidence" value="ECO:0007669"/>
    <property type="project" value="UniProtKB-EC"/>
</dbReference>
<name>A0A484MFC3_9ASTE</name>
<evidence type="ECO:0000256" key="4">
    <source>
        <dbReference type="ARBA" id="ARBA00022723"/>
    </source>
</evidence>
<dbReference type="Gene3D" id="3.30.40.10">
    <property type="entry name" value="Zinc/RING finger domain, C3HC4 (zinc finger)"/>
    <property type="match status" value="1"/>
</dbReference>
<dbReference type="CDD" id="cd16669">
    <property type="entry name" value="RING-H2_RNF181"/>
    <property type="match status" value="1"/>
</dbReference>
<comment type="catalytic activity">
    <reaction evidence="1">
        <text>S-ubiquitinyl-[E2 ubiquitin-conjugating enzyme]-L-cysteine + [acceptor protein]-L-lysine = [E2 ubiquitin-conjugating enzyme]-L-cysteine + N(6)-ubiquitinyl-[acceptor protein]-L-lysine.</text>
        <dbReference type="EC" id="2.3.2.27"/>
    </reaction>
</comment>
<dbReference type="OrthoDB" id="8062037at2759"/>
<keyword evidence="5 8" id="KW-0863">Zinc-finger</keyword>
<evidence type="ECO:0000313" key="11">
    <source>
        <dbReference type="Proteomes" id="UP000595140"/>
    </source>
</evidence>
<keyword evidence="7" id="KW-0862">Zinc</keyword>
<keyword evidence="6" id="KW-0833">Ubl conjugation pathway</keyword>
<dbReference type="SUPFAM" id="SSF57850">
    <property type="entry name" value="RING/U-box"/>
    <property type="match status" value="1"/>
</dbReference>
<dbReference type="SMART" id="SM00184">
    <property type="entry name" value="RING"/>
    <property type="match status" value="1"/>
</dbReference>
<evidence type="ECO:0000256" key="5">
    <source>
        <dbReference type="ARBA" id="ARBA00022771"/>
    </source>
</evidence>
<evidence type="ECO:0000256" key="6">
    <source>
        <dbReference type="ARBA" id="ARBA00022786"/>
    </source>
</evidence>
<dbReference type="FunFam" id="3.30.40.10:FF:000127">
    <property type="entry name" value="E3 ubiquitin-protein ligase RNF181"/>
    <property type="match status" value="1"/>
</dbReference>
<evidence type="ECO:0000256" key="8">
    <source>
        <dbReference type="PROSITE-ProRule" id="PRU00175"/>
    </source>
</evidence>
<dbReference type="EMBL" id="OOIL02003368">
    <property type="protein sequence ID" value="VFQ87472.1"/>
    <property type="molecule type" value="Genomic_DNA"/>
</dbReference>
<sequence length="416" mass="47604">MADVSISLIQLLNDDDDEDFRQHDVVDETNSFPCWFRDFDDSFDAFASADLSDLQSRRRGRAEQSSDGDAFDGDCIDFFDRDNQVNFVMDLFHQRVEQSQSPLQVIMDPNLADPDPGFVNEEPGSAQLEMDLERGLGLRGEGNPQSCENSSFLLENCDDEPHYVTGLRVIDMESDSDSDKNSILGLNFNAEDIDDDVICGPNMYENESDDPSLRLCWESFQLEDHREAVNEDFEWEEIDGRIEEQEILSFFLENDGISVPAQEERNVMGNLEWEVLLNDHNLVLNPELRNQDFDLGDEDQDEYNYTAEYETMFTQFADAENALITRPPASKSVVKNLPEVILSKENDPEKNDAACAICKDEMVIGETVKILPCSHKYHQNCIFPWLGITNTCPVCRYELPTDDPEYERKRRAQSQS</sequence>
<keyword evidence="11" id="KW-1185">Reference proteome</keyword>
<dbReference type="PROSITE" id="PS50089">
    <property type="entry name" value="ZF_RING_2"/>
    <property type="match status" value="1"/>
</dbReference>
<protein>
    <recommendedName>
        <fullName evidence="2">RING-type E3 ubiquitin transferase</fullName>
        <ecNumber evidence="2">2.3.2.27</ecNumber>
    </recommendedName>
</protein>
<dbReference type="InterPro" id="IPR013083">
    <property type="entry name" value="Znf_RING/FYVE/PHD"/>
</dbReference>